<keyword evidence="1" id="KW-0472">Membrane</keyword>
<dbReference type="Pfam" id="PF20349">
    <property type="entry name" value="DUF6644"/>
    <property type="match status" value="1"/>
</dbReference>
<organism evidence="3 4">
    <name type="scientific">Aliidiomarina sanyensis</name>
    <dbReference type="NCBI Taxonomy" id="1249555"/>
    <lineage>
        <taxon>Bacteria</taxon>
        <taxon>Pseudomonadati</taxon>
        <taxon>Pseudomonadota</taxon>
        <taxon>Gammaproteobacteria</taxon>
        <taxon>Alteromonadales</taxon>
        <taxon>Idiomarinaceae</taxon>
        <taxon>Aliidiomarina</taxon>
    </lineage>
</organism>
<evidence type="ECO:0000256" key="1">
    <source>
        <dbReference type="SAM" id="Phobius"/>
    </source>
</evidence>
<protein>
    <submittedName>
        <fullName evidence="3">DUF2214 domain-containing protein</fullName>
    </submittedName>
</protein>
<feature type="transmembrane region" description="Helical" evidence="1">
    <location>
        <begin position="136"/>
        <end position="156"/>
    </location>
</feature>
<proteinExistence type="predicted"/>
<feature type="transmembrane region" description="Helical" evidence="1">
    <location>
        <begin position="69"/>
        <end position="86"/>
    </location>
</feature>
<feature type="transmembrane region" description="Helical" evidence="1">
    <location>
        <begin position="98"/>
        <end position="115"/>
    </location>
</feature>
<keyword evidence="1" id="KW-1133">Transmembrane helix</keyword>
<accession>A0A432WEP0</accession>
<dbReference type="AlphaFoldDB" id="A0A432WEP0"/>
<feature type="domain" description="DUF6644" evidence="2">
    <location>
        <begin position="28"/>
        <end position="157"/>
    </location>
</feature>
<keyword evidence="4" id="KW-1185">Reference proteome</keyword>
<dbReference type="Proteomes" id="UP000288405">
    <property type="component" value="Unassembled WGS sequence"/>
</dbReference>
<dbReference type="OrthoDB" id="7063120at2"/>
<reference evidence="3 4" key="1">
    <citation type="journal article" date="2011" name="Front. Microbiol.">
        <title>Genomic signatures of strain selection and enhancement in Bacillus atrophaeus var. globigii, a historical biowarfare simulant.</title>
        <authorList>
            <person name="Gibbons H.S."/>
            <person name="Broomall S.M."/>
            <person name="McNew L.A."/>
            <person name="Daligault H."/>
            <person name="Chapman C."/>
            <person name="Bruce D."/>
            <person name="Karavis M."/>
            <person name="Krepps M."/>
            <person name="McGregor P.A."/>
            <person name="Hong C."/>
            <person name="Park K.H."/>
            <person name="Akmal A."/>
            <person name="Feldman A."/>
            <person name="Lin J.S."/>
            <person name="Chang W.E."/>
            <person name="Higgs B.W."/>
            <person name="Demirev P."/>
            <person name="Lindquist J."/>
            <person name="Liem A."/>
            <person name="Fochler E."/>
            <person name="Read T.D."/>
            <person name="Tapia R."/>
            <person name="Johnson S."/>
            <person name="Bishop-Lilly K.A."/>
            <person name="Detter C."/>
            <person name="Han C."/>
            <person name="Sozhamannan S."/>
            <person name="Rosenzweig C.N."/>
            <person name="Skowronski E.W."/>
        </authorList>
    </citation>
    <scope>NUCLEOTIDE SEQUENCE [LARGE SCALE GENOMIC DNA]</scope>
    <source>
        <strain evidence="3 4">GYP-17</strain>
    </source>
</reference>
<dbReference type="InterPro" id="IPR046586">
    <property type="entry name" value="DUF6644"/>
</dbReference>
<sequence>MLSALLLSVGDTALASFMRQSAIAYPIVSSAHIIGLGFLIGAIALLDLRILGMVQRAHIVDLARLCSRFAAIGLCLAFVSGVMLFSVQPTTYLNNSAFLLKIALIGIGLMNVAIVHRLPQWSTLLETGAISPVLRVTAFTSIMIWLATIVAGRWIAFV</sequence>
<keyword evidence="1" id="KW-0812">Transmembrane</keyword>
<comment type="caution">
    <text evidence="3">The sequence shown here is derived from an EMBL/GenBank/DDBJ whole genome shotgun (WGS) entry which is preliminary data.</text>
</comment>
<dbReference type="EMBL" id="PIPM01000008">
    <property type="protein sequence ID" value="RUO31363.1"/>
    <property type="molecule type" value="Genomic_DNA"/>
</dbReference>
<evidence type="ECO:0000259" key="2">
    <source>
        <dbReference type="Pfam" id="PF20349"/>
    </source>
</evidence>
<feature type="transmembrane region" description="Helical" evidence="1">
    <location>
        <begin position="25"/>
        <end position="48"/>
    </location>
</feature>
<evidence type="ECO:0000313" key="4">
    <source>
        <dbReference type="Proteomes" id="UP000288405"/>
    </source>
</evidence>
<name>A0A432WEP0_9GAMM</name>
<gene>
    <name evidence="3" type="ORF">CWE11_08435</name>
</gene>
<dbReference type="RefSeq" id="WP_126777182.1">
    <property type="nucleotide sequence ID" value="NZ_PIPM01000008.1"/>
</dbReference>
<evidence type="ECO:0000313" key="3">
    <source>
        <dbReference type="EMBL" id="RUO31363.1"/>
    </source>
</evidence>